<organism evidence="10 11">
    <name type="scientific">Enterococcus wangshanyuanii</name>
    <dbReference type="NCBI Taxonomy" id="2005703"/>
    <lineage>
        <taxon>Bacteria</taxon>
        <taxon>Bacillati</taxon>
        <taxon>Bacillota</taxon>
        <taxon>Bacilli</taxon>
        <taxon>Lactobacillales</taxon>
        <taxon>Enterococcaceae</taxon>
        <taxon>Enterococcus</taxon>
    </lineage>
</organism>
<name>A0ABQ1PIT7_9ENTE</name>
<keyword evidence="3" id="KW-0808">Transferase</keyword>
<dbReference type="InterPro" id="IPR002941">
    <property type="entry name" value="DNA_methylase_N4/N6"/>
</dbReference>
<dbReference type="InterPro" id="IPR001091">
    <property type="entry name" value="RM_Methyltransferase"/>
</dbReference>
<feature type="domain" description="DNA methylase N-4/N-6" evidence="9">
    <location>
        <begin position="22"/>
        <end position="301"/>
    </location>
</feature>
<evidence type="ECO:0000256" key="5">
    <source>
        <dbReference type="ARBA" id="ARBA00022747"/>
    </source>
</evidence>
<dbReference type="InterPro" id="IPR017985">
    <property type="entry name" value="MeTrfase_CN4_CS"/>
</dbReference>
<evidence type="ECO:0000256" key="8">
    <source>
        <dbReference type="RuleBase" id="RU362026"/>
    </source>
</evidence>
<dbReference type="Pfam" id="PF01555">
    <property type="entry name" value="N6_N4_Mtase"/>
    <property type="match status" value="1"/>
</dbReference>
<dbReference type="Gene3D" id="3.40.50.150">
    <property type="entry name" value="Vaccinia Virus protein VP39"/>
    <property type="match status" value="1"/>
</dbReference>
<comment type="catalytic activity">
    <reaction evidence="7">
        <text>a 2'-deoxycytidine in DNA + S-adenosyl-L-methionine = an N(4)-methyl-2'-deoxycytidine in DNA + S-adenosyl-L-homocysteine + H(+)</text>
        <dbReference type="Rhea" id="RHEA:16857"/>
        <dbReference type="Rhea" id="RHEA-COMP:11369"/>
        <dbReference type="Rhea" id="RHEA-COMP:13674"/>
        <dbReference type="ChEBI" id="CHEBI:15378"/>
        <dbReference type="ChEBI" id="CHEBI:57856"/>
        <dbReference type="ChEBI" id="CHEBI:59789"/>
        <dbReference type="ChEBI" id="CHEBI:85452"/>
        <dbReference type="ChEBI" id="CHEBI:137933"/>
        <dbReference type="EC" id="2.1.1.113"/>
    </reaction>
</comment>
<dbReference type="Proteomes" id="UP000630615">
    <property type="component" value="Unassembled WGS sequence"/>
</dbReference>
<dbReference type="PRINTS" id="PR00508">
    <property type="entry name" value="S21N4MTFRASE"/>
</dbReference>
<keyword evidence="2" id="KW-0489">Methyltransferase</keyword>
<evidence type="ECO:0000256" key="1">
    <source>
        <dbReference type="ARBA" id="ARBA00010203"/>
    </source>
</evidence>
<evidence type="ECO:0000256" key="3">
    <source>
        <dbReference type="ARBA" id="ARBA00022679"/>
    </source>
</evidence>
<accession>A0ABQ1PIT7</accession>
<evidence type="ECO:0000256" key="6">
    <source>
        <dbReference type="ARBA" id="ARBA00023125"/>
    </source>
</evidence>
<sequence length="316" mass="36945">MTYKIIHKNCLDAMKDMESKSIDLMVTSPPYYNAREYSQWENLEAYLFDMKQIFSEVFRVIKTDKNIIVNIGDILGRTNKTPASRRRIPLGAYFITMLEQIGFTLQEDFIWYKGEVHSKRHLAGKPYPYQKHPINCYEHILVFSKQPTEEKQRLECPKCKNPKSYRKGKSSGVQLYECRNKSCKKPSNKGYYTFSRKSQLRERYEKPENKIDKDTLALWRKDVARFPATMDYRKCKHNQNGHTAPFPEKIPEMAIKFYSGVGDIVLDIFSGSATTGVVALKLDRKYIGMEIHKEYVELSEERLEATKKQLIESEGV</sequence>
<comment type="caution">
    <text evidence="10">The sequence shown here is derived from an EMBL/GenBank/DDBJ whole genome shotgun (WGS) entry which is preliminary data.</text>
</comment>
<proteinExistence type="inferred from homology"/>
<keyword evidence="11" id="KW-1185">Reference proteome</keyword>
<keyword evidence="6" id="KW-0238">DNA-binding</keyword>
<evidence type="ECO:0000256" key="4">
    <source>
        <dbReference type="ARBA" id="ARBA00022691"/>
    </source>
</evidence>
<keyword evidence="4" id="KW-0949">S-adenosyl-L-methionine</keyword>
<protein>
    <recommendedName>
        <fullName evidence="8">Methyltransferase</fullName>
        <ecNumber evidence="8">2.1.1.-</ecNumber>
    </recommendedName>
</protein>
<evidence type="ECO:0000313" key="11">
    <source>
        <dbReference type="Proteomes" id="UP000630615"/>
    </source>
</evidence>
<gene>
    <name evidence="10" type="ORF">GCM10011573_29270</name>
</gene>
<evidence type="ECO:0000313" key="10">
    <source>
        <dbReference type="EMBL" id="GGC97874.1"/>
    </source>
</evidence>
<dbReference type="EMBL" id="BMKI01000007">
    <property type="protein sequence ID" value="GGC97874.1"/>
    <property type="molecule type" value="Genomic_DNA"/>
</dbReference>
<dbReference type="InterPro" id="IPR029063">
    <property type="entry name" value="SAM-dependent_MTases_sf"/>
</dbReference>
<evidence type="ECO:0000256" key="7">
    <source>
        <dbReference type="ARBA" id="ARBA00049120"/>
    </source>
</evidence>
<dbReference type="EC" id="2.1.1.-" evidence="8"/>
<evidence type="ECO:0000259" key="9">
    <source>
        <dbReference type="Pfam" id="PF01555"/>
    </source>
</evidence>
<comment type="similarity">
    <text evidence="1">Belongs to the N(4)/N(6)-methyltransferase family. N(4) subfamily.</text>
</comment>
<reference evidence="11" key="1">
    <citation type="journal article" date="2019" name="Int. J. Syst. Evol. Microbiol.">
        <title>The Global Catalogue of Microorganisms (GCM) 10K type strain sequencing project: providing services to taxonomists for standard genome sequencing and annotation.</title>
        <authorList>
            <consortium name="The Broad Institute Genomics Platform"/>
            <consortium name="The Broad Institute Genome Sequencing Center for Infectious Disease"/>
            <person name="Wu L."/>
            <person name="Ma J."/>
        </authorList>
    </citation>
    <scope>NUCLEOTIDE SEQUENCE [LARGE SCALE GENOMIC DNA]</scope>
    <source>
        <strain evidence="11">CGMCC 1.15942</strain>
    </source>
</reference>
<evidence type="ECO:0000256" key="2">
    <source>
        <dbReference type="ARBA" id="ARBA00022603"/>
    </source>
</evidence>
<dbReference type="SUPFAM" id="SSF53335">
    <property type="entry name" value="S-adenosyl-L-methionine-dependent methyltransferases"/>
    <property type="match status" value="1"/>
</dbReference>
<keyword evidence="5" id="KW-0680">Restriction system</keyword>
<dbReference type="PROSITE" id="PS00093">
    <property type="entry name" value="N4_MTASE"/>
    <property type="match status" value="1"/>
</dbReference>
<dbReference type="RefSeq" id="WP_088270681.1">
    <property type="nucleotide sequence ID" value="NZ_BMKI01000007.1"/>
</dbReference>